<dbReference type="GO" id="GO:0004355">
    <property type="term" value="F:glutamate synthase (NADPH) activity"/>
    <property type="evidence" value="ECO:0007669"/>
    <property type="project" value="UniProtKB-EC"/>
</dbReference>
<feature type="domain" description="Dihydroprymidine dehydrogenase" evidence="6">
    <location>
        <begin position="24"/>
        <end position="131"/>
    </location>
</feature>
<dbReference type="PRINTS" id="PR00419">
    <property type="entry name" value="ADXRDTASE"/>
</dbReference>
<dbReference type="GO" id="GO:0051536">
    <property type="term" value="F:iron-sulfur cluster binding"/>
    <property type="evidence" value="ECO:0007669"/>
    <property type="project" value="InterPro"/>
</dbReference>
<dbReference type="PANTHER" id="PTHR43100">
    <property type="entry name" value="GLUTAMATE SYNTHASE [NADPH] SMALL CHAIN"/>
    <property type="match status" value="1"/>
</dbReference>
<dbReference type="PANTHER" id="PTHR43100:SF1">
    <property type="entry name" value="GLUTAMATE SYNTHASE [NADPH] SMALL CHAIN"/>
    <property type="match status" value="1"/>
</dbReference>
<dbReference type="KEGG" id="run:DR864_02875"/>
<evidence type="ECO:0000256" key="3">
    <source>
        <dbReference type="ARBA" id="ARBA00023164"/>
    </source>
</evidence>
<feature type="domain" description="FAD/NAD(P)-binding" evidence="5">
    <location>
        <begin position="403"/>
        <end position="479"/>
    </location>
</feature>
<comment type="pathway">
    <text evidence="4">Amino-acid biosynthesis.</text>
</comment>
<organism evidence="7 8">
    <name type="scientific">Runella rosea</name>
    <dbReference type="NCBI Taxonomy" id="2259595"/>
    <lineage>
        <taxon>Bacteria</taxon>
        <taxon>Pseudomonadati</taxon>
        <taxon>Bacteroidota</taxon>
        <taxon>Cytophagia</taxon>
        <taxon>Cytophagales</taxon>
        <taxon>Spirosomataceae</taxon>
        <taxon>Runella</taxon>
    </lineage>
</organism>
<dbReference type="GO" id="GO:0016639">
    <property type="term" value="F:oxidoreductase activity, acting on the CH-NH2 group of donors, NAD or NADP as acceptor"/>
    <property type="evidence" value="ECO:0007669"/>
    <property type="project" value="InterPro"/>
</dbReference>
<dbReference type="InterPro" id="IPR006005">
    <property type="entry name" value="Glut_synth_ssu1"/>
</dbReference>
<dbReference type="InterPro" id="IPR009051">
    <property type="entry name" value="Helical_ferredxn"/>
</dbReference>
<dbReference type="InterPro" id="IPR028261">
    <property type="entry name" value="DPD_II"/>
</dbReference>
<evidence type="ECO:0000313" key="8">
    <source>
        <dbReference type="Proteomes" id="UP000251993"/>
    </source>
</evidence>
<evidence type="ECO:0000313" key="7">
    <source>
        <dbReference type="EMBL" id="AXE16747.1"/>
    </source>
</evidence>
<dbReference type="NCBIfam" id="TIGR01317">
    <property type="entry name" value="GOGAT_sm_gam"/>
    <property type="match status" value="1"/>
</dbReference>
<dbReference type="Pfam" id="PF14691">
    <property type="entry name" value="Fer4_20"/>
    <property type="match status" value="1"/>
</dbReference>
<dbReference type="SUPFAM" id="SSF46548">
    <property type="entry name" value="alpha-helical ferredoxin"/>
    <property type="match status" value="1"/>
</dbReference>
<dbReference type="Pfam" id="PF07992">
    <property type="entry name" value="Pyr_redox_2"/>
    <property type="match status" value="2"/>
</dbReference>
<dbReference type="Gene3D" id="3.40.50.720">
    <property type="entry name" value="NAD(P)-binding Rossmann-like Domain"/>
    <property type="match status" value="1"/>
</dbReference>
<evidence type="ECO:0000256" key="2">
    <source>
        <dbReference type="ARBA" id="ARBA00023002"/>
    </source>
</evidence>
<evidence type="ECO:0000259" key="6">
    <source>
        <dbReference type="Pfam" id="PF14691"/>
    </source>
</evidence>
<dbReference type="EMBL" id="CP030850">
    <property type="protein sequence ID" value="AXE16747.1"/>
    <property type="molecule type" value="Genomic_DNA"/>
</dbReference>
<reference evidence="7 8" key="1">
    <citation type="submission" date="2018-07" db="EMBL/GenBank/DDBJ databases">
        <title>Genome sequencing of Runella.</title>
        <authorList>
            <person name="Baek M.-G."/>
            <person name="Yi H."/>
        </authorList>
    </citation>
    <scope>NUCLEOTIDE SEQUENCE [LARGE SCALE GENOMIC DNA]</scope>
    <source>
        <strain evidence="7 8">HYN0085</strain>
    </source>
</reference>
<keyword evidence="3" id="KW-0314">Glutamate biosynthesis</keyword>
<dbReference type="EC" id="1.4.1.13" evidence="7"/>
<evidence type="ECO:0000256" key="1">
    <source>
        <dbReference type="ARBA" id="ARBA00022605"/>
    </source>
</evidence>
<evidence type="ECO:0000256" key="4">
    <source>
        <dbReference type="ARBA" id="ARBA00029440"/>
    </source>
</evidence>
<dbReference type="Gene3D" id="3.50.50.60">
    <property type="entry name" value="FAD/NAD(P)-binding domain"/>
    <property type="match status" value="1"/>
</dbReference>
<dbReference type="RefSeq" id="WP_114065534.1">
    <property type="nucleotide sequence ID" value="NZ_CP030850.1"/>
</dbReference>
<dbReference type="InterPro" id="IPR036188">
    <property type="entry name" value="FAD/NAD-bd_sf"/>
</dbReference>
<dbReference type="GO" id="GO:0006537">
    <property type="term" value="P:glutamate biosynthetic process"/>
    <property type="evidence" value="ECO:0007669"/>
    <property type="project" value="UniProtKB-KW"/>
</dbReference>
<dbReference type="InterPro" id="IPR023753">
    <property type="entry name" value="FAD/NAD-binding_dom"/>
</dbReference>
<accession>A0A344TDM6</accession>
<evidence type="ECO:0000259" key="5">
    <source>
        <dbReference type="Pfam" id="PF07992"/>
    </source>
</evidence>
<gene>
    <name evidence="7" type="primary">gltD</name>
    <name evidence="7" type="ORF">DR864_02875</name>
</gene>
<dbReference type="Gene3D" id="1.10.1060.10">
    <property type="entry name" value="Alpha-helical ferredoxin"/>
    <property type="match status" value="1"/>
</dbReference>
<feature type="domain" description="FAD/NAD(P)-binding" evidence="5">
    <location>
        <begin position="145"/>
        <end position="334"/>
    </location>
</feature>
<dbReference type="OrthoDB" id="9803192at2"/>
<dbReference type="AlphaFoldDB" id="A0A344TDM6"/>
<dbReference type="Proteomes" id="UP000251993">
    <property type="component" value="Chromosome"/>
</dbReference>
<keyword evidence="1" id="KW-0028">Amino-acid biosynthesis</keyword>
<sequence length="511" mass="56545">MGKPTGFIEFGRELPKKRDVEVRRTDYKEIEPIGNEKQSKEQAARCMDCGIPFCHNGCPLGNIIPEFNDAVYEGNWEYAYQILSSTNNFPEFTGRICPAPCEASCVLGINKPPVAIEFIEKSIVETAYEKGYVTPRIPSKRTGKHVAVIGSGPAGLAAAAQLNYAGHWVTVFERADQIGGLLRYGIPDFKLEKTVVARRVAVMEAEGITFKTNEHVGVTVKSEELMRDFDAIVLAIGSTEPRSITIPGWQSYLGKGVHPAMEFLSQQNKRVSNIERVVDHRGEKYSNGELLATDKHVVVIGGGDTGSDCVGTSNRHKAATITQVEVMPAPKYDDKNEPFYKVRDEKTPWPLWPLTKRTSTSHEEGCERFWAIAVQEFVGDGEKLTHLRIADITGERTLEDGRKAPITENERLIPCDLALIAAGFVHPQQSLLEQFGVETDIRKNIKAAENSYATSVEKVFAAGDCRRGQSLVVWAISEGREAARKVDEFLMGESLLEAKEIGMFNPAFAHA</sequence>
<dbReference type="InterPro" id="IPR051394">
    <property type="entry name" value="Glutamate_Synthase"/>
</dbReference>
<proteinExistence type="predicted"/>
<dbReference type="SUPFAM" id="SSF51971">
    <property type="entry name" value="Nucleotide-binding domain"/>
    <property type="match status" value="2"/>
</dbReference>
<keyword evidence="2 7" id="KW-0560">Oxidoreductase</keyword>
<protein>
    <submittedName>
        <fullName evidence="7">Glutamate synthase</fullName>
        <ecNumber evidence="7">1.4.1.13</ecNumber>
    </submittedName>
</protein>
<name>A0A344TDM6_9BACT</name>
<keyword evidence="8" id="KW-1185">Reference proteome</keyword>